<comment type="caution">
    <text evidence="1">The sequence shown here is derived from an EMBL/GenBank/DDBJ whole genome shotgun (WGS) entry which is preliminary data.</text>
</comment>
<dbReference type="EMBL" id="VTWU01000002">
    <property type="protein sequence ID" value="KAA9338721.1"/>
    <property type="molecule type" value="Genomic_DNA"/>
</dbReference>
<dbReference type="AlphaFoldDB" id="A0A7L5A004"/>
<keyword evidence="2" id="KW-1185">Reference proteome</keyword>
<sequence>MNHSLRALLLSLVVLTFACKEDTPAPAPKPTLEGEWLMLDQTYYSYDASGNLLGKQVDTSDSIRLVFTATTFHSFDKHGVQNQPVTQYTFQSNRIHVPGRSAALDVPVTELTATRLTFEVQGAYLPGSTAAKVVGQEHYVRVK</sequence>
<dbReference type="Proteomes" id="UP000326380">
    <property type="component" value="Unassembled WGS sequence"/>
</dbReference>
<accession>A0A7L5A004</accession>
<reference evidence="1 2" key="1">
    <citation type="submission" date="2019-09" db="EMBL/GenBank/DDBJ databases">
        <title>Genome sequence of Hymenobacter sp. M3.</title>
        <authorList>
            <person name="Srinivasan S."/>
        </authorList>
    </citation>
    <scope>NUCLEOTIDE SEQUENCE [LARGE SCALE GENOMIC DNA]</scope>
    <source>
        <strain evidence="1 2">M3</strain>
    </source>
</reference>
<organism evidence="1 2">
    <name type="scientific">Hymenobacter busanensis</name>
    <dbReference type="NCBI Taxonomy" id="2607656"/>
    <lineage>
        <taxon>Bacteria</taxon>
        <taxon>Pseudomonadati</taxon>
        <taxon>Bacteroidota</taxon>
        <taxon>Cytophagia</taxon>
        <taxon>Cytophagales</taxon>
        <taxon>Hymenobacteraceae</taxon>
        <taxon>Hymenobacter</taxon>
    </lineage>
</organism>
<name>A0A7L5A004_9BACT</name>
<evidence type="ECO:0000313" key="2">
    <source>
        <dbReference type="Proteomes" id="UP000326380"/>
    </source>
</evidence>
<gene>
    <name evidence="1" type="ORF">F0P96_07840</name>
</gene>
<protein>
    <submittedName>
        <fullName evidence="1">Uncharacterized protein</fullName>
    </submittedName>
</protein>
<dbReference type="RefSeq" id="WP_151078267.1">
    <property type="nucleotide sequence ID" value="NZ_CP047647.1"/>
</dbReference>
<dbReference type="PROSITE" id="PS51257">
    <property type="entry name" value="PROKAR_LIPOPROTEIN"/>
    <property type="match status" value="1"/>
</dbReference>
<proteinExistence type="predicted"/>
<evidence type="ECO:0000313" key="1">
    <source>
        <dbReference type="EMBL" id="KAA9338721.1"/>
    </source>
</evidence>